<protein>
    <submittedName>
        <fullName evidence="2">Uncharacterized protein</fullName>
    </submittedName>
</protein>
<dbReference type="EMBL" id="VYZN01001367">
    <property type="protein sequence ID" value="KAE9522320.1"/>
    <property type="molecule type" value="Genomic_DNA"/>
</dbReference>
<evidence type="ECO:0000313" key="2">
    <source>
        <dbReference type="EMBL" id="KAE9522320.1"/>
    </source>
</evidence>
<evidence type="ECO:0000256" key="1">
    <source>
        <dbReference type="SAM" id="Coils"/>
    </source>
</evidence>
<accession>A0A6G0SVA4</accession>
<dbReference type="OrthoDB" id="6623227at2759"/>
<dbReference type="AlphaFoldDB" id="A0A6G0SVA4"/>
<dbReference type="Proteomes" id="UP000475862">
    <property type="component" value="Unassembled WGS sequence"/>
</dbReference>
<reference evidence="2 3" key="1">
    <citation type="submission" date="2019-08" db="EMBL/GenBank/DDBJ databases">
        <title>The genome of the soybean aphid Biotype 1, its phylome, world population structure and adaptation to the North American continent.</title>
        <authorList>
            <person name="Giordano R."/>
            <person name="Donthu R.K."/>
            <person name="Hernandez A.G."/>
            <person name="Wright C.L."/>
            <person name="Zimin A.V."/>
        </authorList>
    </citation>
    <scope>NUCLEOTIDE SEQUENCE [LARGE SCALE GENOMIC DNA]</scope>
    <source>
        <tissue evidence="2">Whole aphids</tissue>
    </source>
</reference>
<comment type="caution">
    <text evidence="2">The sequence shown here is derived from an EMBL/GenBank/DDBJ whole genome shotgun (WGS) entry which is preliminary data.</text>
</comment>
<organism evidence="2 3">
    <name type="scientific">Aphis glycines</name>
    <name type="common">Soybean aphid</name>
    <dbReference type="NCBI Taxonomy" id="307491"/>
    <lineage>
        <taxon>Eukaryota</taxon>
        <taxon>Metazoa</taxon>
        <taxon>Ecdysozoa</taxon>
        <taxon>Arthropoda</taxon>
        <taxon>Hexapoda</taxon>
        <taxon>Insecta</taxon>
        <taxon>Pterygota</taxon>
        <taxon>Neoptera</taxon>
        <taxon>Paraneoptera</taxon>
        <taxon>Hemiptera</taxon>
        <taxon>Sternorrhyncha</taxon>
        <taxon>Aphidomorpha</taxon>
        <taxon>Aphidoidea</taxon>
        <taxon>Aphididae</taxon>
        <taxon>Aphidini</taxon>
        <taxon>Aphis</taxon>
        <taxon>Aphis</taxon>
    </lineage>
</organism>
<evidence type="ECO:0000313" key="3">
    <source>
        <dbReference type="Proteomes" id="UP000475862"/>
    </source>
</evidence>
<gene>
    <name evidence="2" type="ORF">AGLY_017266</name>
</gene>
<proteinExistence type="predicted"/>
<keyword evidence="1" id="KW-0175">Coiled coil</keyword>
<name>A0A6G0SVA4_APHGL</name>
<feature type="coiled-coil region" evidence="1">
    <location>
        <begin position="145"/>
        <end position="179"/>
    </location>
</feature>
<keyword evidence="3" id="KW-1185">Reference proteome</keyword>
<sequence length="372" mass="43669">MIVVKHVEEVSRDRKKWKEVVVASMDLNGLTPKNKNQEQSYPENVVAKEYLNLAFLSIYHQKYHLKKYVQLMYCELEHHHVAKSYLSADLMKYLQSTMAVHFLKKLELIILKFKQVQNMDQFQSYDDFLANDGQESSISEVDFYKQSYKSTYDQLELKIQELSLDNERLKEDIGEAVIQTESLKTRNLALKSSYEVTLQENEHLKLKITTLKMENEKMITIVAMEKLLDTKLAQLENRVQRKSEHKISVDTPLIHHTPLIPVKSFHDECVEFVQQCTEWWCPVHSSFGRIVKNVKPLTFEDETIIRRAKARYAYWSKGDTVIFIGVPMNFGLTNNNKINDFFMTASMLYKRKEAQYTTNRVQITFMLANIIA</sequence>